<keyword evidence="1" id="KW-0805">Transcription regulation</keyword>
<evidence type="ECO:0000256" key="3">
    <source>
        <dbReference type="ARBA" id="ARBA00023163"/>
    </source>
</evidence>
<dbReference type="PROSITE" id="PS50043">
    <property type="entry name" value="HTH_LUXR_2"/>
    <property type="match status" value="1"/>
</dbReference>
<accession>A0ABT7XWH7</accession>
<keyword evidence="3" id="KW-0804">Transcription</keyword>
<dbReference type="Pfam" id="PF00196">
    <property type="entry name" value="GerE"/>
    <property type="match status" value="1"/>
</dbReference>
<evidence type="ECO:0000313" key="6">
    <source>
        <dbReference type="Proteomes" id="UP001169719"/>
    </source>
</evidence>
<evidence type="ECO:0000259" key="4">
    <source>
        <dbReference type="PROSITE" id="PS50043"/>
    </source>
</evidence>
<evidence type="ECO:0000256" key="1">
    <source>
        <dbReference type="ARBA" id="ARBA00023015"/>
    </source>
</evidence>
<keyword evidence="2" id="KW-0238">DNA-binding</keyword>
<dbReference type="Pfam" id="PF21155">
    <property type="entry name" value="VpsT-like_REC"/>
    <property type="match status" value="1"/>
</dbReference>
<dbReference type="InterPro" id="IPR000792">
    <property type="entry name" value="Tscrpt_reg_LuxR_C"/>
</dbReference>
<dbReference type="InterPro" id="IPR016032">
    <property type="entry name" value="Sig_transdc_resp-reg_C-effctor"/>
</dbReference>
<dbReference type="EMBL" id="JAUEOZ010000001">
    <property type="protein sequence ID" value="MDN2480134.1"/>
    <property type="molecule type" value="Genomic_DNA"/>
</dbReference>
<protein>
    <submittedName>
        <fullName evidence="5">Response regulator transcription factor</fullName>
    </submittedName>
</protein>
<name>A0ABT7XWH7_9VIBR</name>
<keyword evidence="6" id="KW-1185">Reference proteome</keyword>
<dbReference type="SUPFAM" id="SSF46894">
    <property type="entry name" value="C-terminal effector domain of the bipartite response regulators"/>
    <property type="match status" value="1"/>
</dbReference>
<dbReference type="Gene3D" id="3.40.50.2300">
    <property type="match status" value="1"/>
</dbReference>
<dbReference type="Proteomes" id="UP001169719">
    <property type="component" value="Unassembled WGS sequence"/>
</dbReference>
<dbReference type="PANTHER" id="PTHR44688:SF16">
    <property type="entry name" value="DNA-BINDING TRANSCRIPTIONAL ACTIVATOR DEVR_DOSR"/>
    <property type="match status" value="1"/>
</dbReference>
<organism evidence="5 6">
    <name type="scientific">Vibrio agarivorans</name>
    <dbReference type="NCBI Taxonomy" id="153622"/>
    <lineage>
        <taxon>Bacteria</taxon>
        <taxon>Pseudomonadati</taxon>
        <taxon>Pseudomonadota</taxon>
        <taxon>Gammaproteobacteria</taxon>
        <taxon>Vibrionales</taxon>
        <taxon>Vibrionaceae</taxon>
        <taxon>Vibrio</taxon>
    </lineage>
</organism>
<gene>
    <name evidence="5" type="ORF">QWJ08_01790</name>
</gene>
<evidence type="ECO:0000313" key="5">
    <source>
        <dbReference type="EMBL" id="MDN2480134.1"/>
    </source>
</evidence>
<dbReference type="InterPro" id="IPR049151">
    <property type="entry name" value="CsgD-like_REC"/>
</dbReference>
<proteinExistence type="predicted"/>
<comment type="caution">
    <text evidence="5">The sequence shown here is derived from an EMBL/GenBank/DDBJ whole genome shotgun (WGS) entry which is preliminary data.</text>
</comment>
<feature type="domain" description="HTH luxR-type" evidence="4">
    <location>
        <begin position="147"/>
        <end position="214"/>
    </location>
</feature>
<evidence type="ECO:0000256" key="2">
    <source>
        <dbReference type="ARBA" id="ARBA00023125"/>
    </source>
</evidence>
<dbReference type="InterPro" id="IPR036388">
    <property type="entry name" value="WH-like_DNA-bd_sf"/>
</dbReference>
<sequence>MRTRGDYARTLYFLCEDIKENQLHVNRIESQLRKTIHKTTPAGLTEEKPKHRNKIVIVDYRSRSLFLKELALLSVDIDNFDTVLINVSDRLSTDELLRYGNLKGLFYRHEPTESITRGLTEIINGQNWLPRKVTSQLLYYYRKNLKPKKPPIVVDLTASELQVLRHLSNATNNKEIADLLCVTEFTIKSHLQQIFRKLSVKNRSQAIAWADHYLLS</sequence>
<reference evidence="5" key="1">
    <citation type="submission" date="2024-05" db="EMBL/GenBank/DDBJ databases">
        <title>Genome Sequences of Four Agar- Degrading Marine Bacteria.</title>
        <authorList>
            <person name="Phillips E.K."/>
            <person name="Shaffer J.C."/>
            <person name="Henson M.W."/>
            <person name="Temperton B."/>
            <person name="Thrash C.J."/>
            <person name="Martin M.O."/>
        </authorList>
    </citation>
    <scope>NUCLEOTIDE SEQUENCE</scope>
    <source>
        <strain evidence="5">EKP203</strain>
    </source>
</reference>
<dbReference type="SMART" id="SM00421">
    <property type="entry name" value="HTH_LUXR"/>
    <property type="match status" value="1"/>
</dbReference>
<dbReference type="PRINTS" id="PR00038">
    <property type="entry name" value="HTHLUXR"/>
</dbReference>
<dbReference type="Gene3D" id="1.10.10.10">
    <property type="entry name" value="Winged helix-like DNA-binding domain superfamily/Winged helix DNA-binding domain"/>
    <property type="match status" value="1"/>
</dbReference>
<dbReference type="CDD" id="cd06170">
    <property type="entry name" value="LuxR_C_like"/>
    <property type="match status" value="1"/>
</dbReference>
<dbReference type="PANTHER" id="PTHR44688">
    <property type="entry name" value="DNA-BINDING TRANSCRIPTIONAL ACTIVATOR DEVR_DOSR"/>
    <property type="match status" value="1"/>
</dbReference>
<dbReference type="RefSeq" id="WP_289960435.1">
    <property type="nucleotide sequence ID" value="NZ_JAUEOZ010000001.1"/>
</dbReference>